<name>A0A0D9UWQ2_9ORYZ</name>
<feature type="compositionally biased region" description="Basic and acidic residues" evidence="1">
    <location>
        <begin position="1"/>
        <end position="11"/>
    </location>
</feature>
<proteinExistence type="predicted"/>
<feature type="compositionally biased region" description="Basic and acidic residues" evidence="1">
    <location>
        <begin position="52"/>
        <end position="63"/>
    </location>
</feature>
<dbReference type="STRING" id="77586.A0A0D9UWQ2"/>
<feature type="compositionally biased region" description="Acidic residues" evidence="1">
    <location>
        <begin position="12"/>
        <end position="24"/>
    </location>
</feature>
<keyword evidence="3" id="KW-1185">Reference proteome</keyword>
<reference evidence="2 3" key="1">
    <citation type="submission" date="2012-08" db="EMBL/GenBank/DDBJ databases">
        <title>Oryza genome evolution.</title>
        <authorList>
            <person name="Wing R.A."/>
        </authorList>
    </citation>
    <scope>NUCLEOTIDE SEQUENCE</scope>
</reference>
<dbReference type="AlphaFoldDB" id="A0A0D9UWQ2"/>
<reference evidence="3" key="2">
    <citation type="submission" date="2013-12" db="EMBL/GenBank/DDBJ databases">
        <authorList>
            <person name="Yu Y."/>
            <person name="Lee S."/>
            <person name="de Baynast K."/>
            <person name="Wissotski M."/>
            <person name="Liu L."/>
            <person name="Talag J."/>
            <person name="Goicoechea J."/>
            <person name="Angelova A."/>
            <person name="Jetty R."/>
            <person name="Kudrna D."/>
            <person name="Golser W."/>
            <person name="Rivera L."/>
            <person name="Zhang J."/>
            <person name="Wing R."/>
        </authorList>
    </citation>
    <scope>NUCLEOTIDE SEQUENCE</scope>
</reference>
<evidence type="ECO:0000256" key="1">
    <source>
        <dbReference type="SAM" id="MobiDB-lite"/>
    </source>
</evidence>
<dbReference type="Proteomes" id="UP000032180">
    <property type="component" value="Chromosome 1"/>
</dbReference>
<dbReference type="Gramene" id="LPERR01G02760.1">
    <property type="protein sequence ID" value="LPERR01G02760.1"/>
    <property type="gene ID" value="LPERR01G02760"/>
</dbReference>
<sequence length="103" mass="11440">MTAAHDLKMDDYIDPYEAEAETEAAAEATGLGPPTAEEDESSDSDDSDEEDNSKAKSDYEEKSYGLLRSRNHRVRNPDDTFRYTLPPRQEEVGLQAQGSPSAR</sequence>
<protein>
    <submittedName>
        <fullName evidence="2">Uncharacterized protein</fullName>
    </submittedName>
</protein>
<evidence type="ECO:0000313" key="3">
    <source>
        <dbReference type="Proteomes" id="UP000032180"/>
    </source>
</evidence>
<organism evidence="2 3">
    <name type="scientific">Leersia perrieri</name>
    <dbReference type="NCBI Taxonomy" id="77586"/>
    <lineage>
        <taxon>Eukaryota</taxon>
        <taxon>Viridiplantae</taxon>
        <taxon>Streptophyta</taxon>
        <taxon>Embryophyta</taxon>
        <taxon>Tracheophyta</taxon>
        <taxon>Spermatophyta</taxon>
        <taxon>Magnoliopsida</taxon>
        <taxon>Liliopsida</taxon>
        <taxon>Poales</taxon>
        <taxon>Poaceae</taxon>
        <taxon>BOP clade</taxon>
        <taxon>Oryzoideae</taxon>
        <taxon>Oryzeae</taxon>
        <taxon>Oryzinae</taxon>
        <taxon>Leersia</taxon>
    </lineage>
</organism>
<evidence type="ECO:0000313" key="2">
    <source>
        <dbReference type="EnsemblPlants" id="LPERR01G02760.1"/>
    </source>
</evidence>
<feature type="compositionally biased region" description="Acidic residues" evidence="1">
    <location>
        <begin position="36"/>
        <end position="51"/>
    </location>
</feature>
<dbReference type="HOGENOM" id="CLU_2267616_0_0_1"/>
<feature type="region of interest" description="Disordered" evidence="1">
    <location>
        <begin position="1"/>
        <end position="103"/>
    </location>
</feature>
<dbReference type="EnsemblPlants" id="LPERR01G02760.1">
    <property type="protein sequence ID" value="LPERR01G02760.1"/>
    <property type="gene ID" value="LPERR01G02760"/>
</dbReference>
<accession>A0A0D9UWQ2</accession>
<reference evidence="2" key="3">
    <citation type="submission" date="2015-04" db="UniProtKB">
        <authorList>
            <consortium name="EnsemblPlants"/>
        </authorList>
    </citation>
    <scope>IDENTIFICATION</scope>
</reference>